<evidence type="ECO:0000256" key="1">
    <source>
        <dbReference type="SAM" id="MobiDB-lite"/>
    </source>
</evidence>
<organism evidence="2 3">
    <name type="scientific">Filobasidium floriforme</name>
    <dbReference type="NCBI Taxonomy" id="5210"/>
    <lineage>
        <taxon>Eukaryota</taxon>
        <taxon>Fungi</taxon>
        <taxon>Dikarya</taxon>
        <taxon>Basidiomycota</taxon>
        <taxon>Agaricomycotina</taxon>
        <taxon>Tremellomycetes</taxon>
        <taxon>Filobasidiales</taxon>
        <taxon>Filobasidiaceae</taxon>
        <taxon>Filobasidium</taxon>
    </lineage>
</organism>
<dbReference type="EMBL" id="JABELV010000105">
    <property type="protein sequence ID" value="KAG7530908.1"/>
    <property type="molecule type" value="Genomic_DNA"/>
</dbReference>
<keyword evidence="3" id="KW-1185">Reference proteome</keyword>
<dbReference type="AlphaFoldDB" id="A0A8K0JKE7"/>
<protein>
    <submittedName>
        <fullName evidence="2">Uncharacterized protein</fullName>
    </submittedName>
</protein>
<comment type="caution">
    <text evidence="2">The sequence shown here is derived from an EMBL/GenBank/DDBJ whole genome shotgun (WGS) entry which is preliminary data.</text>
</comment>
<gene>
    <name evidence="2" type="ORF">FFLO_04731</name>
</gene>
<sequence>MKVSLIGYIPVFKASRRTSLLSSQRSASDDELESTPSPKKARAKKPAAGQPFEDSHKASPLSPRMIDLILANRSNLYGLPGLEDVKENGGSRINGKIMVMLKEWEKQNGGQGNYAVEAVKRMKKTK</sequence>
<evidence type="ECO:0000313" key="3">
    <source>
        <dbReference type="Proteomes" id="UP000812966"/>
    </source>
</evidence>
<accession>A0A8K0JKE7</accession>
<feature type="region of interest" description="Disordered" evidence="1">
    <location>
        <begin position="18"/>
        <end position="60"/>
    </location>
</feature>
<proteinExistence type="predicted"/>
<dbReference type="Proteomes" id="UP000812966">
    <property type="component" value="Unassembled WGS sequence"/>
</dbReference>
<reference evidence="2" key="1">
    <citation type="submission" date="2020-04" db="EMBL/GenBank/DDBJ databases">
        <title>Analysis of mating type loci in Filobasidium floriforme.</title>
        <authorList>
            <person name="Nowrousian M."/>
        </authorList>
    </citation>
    <scope>NUCLEOTIDE SEQUENCE</scope>
    <source>
        <strain evidence="2">CBS 6242</strain>
    </source>
</reference>
<name>A0A8K0JKE7_9TREE</name>
<evidence type="ECO:0000313" key="2">
    <source>
        <dbReference type="EMBL" id="KAG7530908.1"/>
    </source>
</evidence>